<feature type="domain" description="Major facilitator superfamily (MFS) profile" evidence="7">
    <location>
        <begin position="45"/>
        <end position="440"/>
    </location>
</feature>
<feature type="transmembrane region" description="Helical" evidence="6">
    <location>
        <begin position="416"/>
        <end position="435"/>
    </location>
</feature>
<feature type="region of interest" description="Disordered" evidence="5">
    <location>
        <begin position="1"/>
        <end position="33"/>
    </location>
</feature>
<dbReference type="PROSITE" id="PS50850">
    <property type="entry name" value="MFS"/>
    <property type="match status" value="1"/>
</dbReference>
<proteinExistence type="predicted"/>
<feature type="transmembrane region" description="Helical" evidence="6">
    <location>
        <begin position="83"/>
        <end position="103"/>
    </location>
</feature>
<feature type="transmembrane region" description="Helical" evidence="6">
    <location>
        <begin position="134"/>
        <end position="153"/>
    </location>
</feature>
<feature type="transmembrane region" description="Helical" evidence="6">
    <location>
        <begin position="45"/>
        <end position="71"/>
    </location>
</feature>
<comment type="caution">
    <text evidence="8">The sequence shown here is derived from an EMBL/GenBank/DDBJ whole genome shotgun (WGS) entry which is preliminary data.</text>
</comment>
<dbReference type="EMBL" id="WMBR01000006">
    <property type="protein sequence ID" value="MXP23747.1"/>
    <property type="molecule type" value="Genomic_DNA"/>
</dbReference>
<evidence type="ECO:0000256" key="2">
    <source>
        <dbReference type="ARBA" id="ARBA00022692"/>
    </source>
</evidence>
<dbReference type="GO" id="GO:0005886">
    <property type="term" value="C:plasma membrane"/>
    <property type="evidence" value="ECO:0007669"/>
    <property type="project" value="UniProtKB-SubCell"/>
</dbReference>
<dbReference type="InterPro" id="IPR020846">
    <property type="entry name" value="MFS_dom"/>
</dbReference>
<dbReference type="GO" id="GO:0022857">
    <property type="term" value="F:transmembrane transporter activity"/>
    <property type="evidence" value="ECO:0007669"/>
    <property type="project" value="InterPro"/>
</dbReference>
<keyword evidence="4 6" id="KW-0472">Membrane</keyword>
<evidence type="ECO:0000259" key="7">
    <source>
        <dbReference type="PROSITE" id="PS50850"/>
    </source>
</evidence>
<dbReference type="PANTHER" id="PTHR23534">
    <property type="entry name" value="MFS PERMEASE"/>
    <property type="match status" value="1"/>
</dbReference>
<dbReference type="InterPro" id="IPR036259">
    <property type="entry name" value="MFS_trans_sf"/>
</dbReference>
<feature type="transmembrane region" description="Helical" evidence="6">
    <location>
        <begin position="353"/>
        <end position="376"/>
    </location>
</feature>
<feature type="transmembrane region" description="Helical" evidence="6">
    <location>
        <begin position="388"/>
        <end position="410"/>
    </location>
</feature>
<feature type="transmembrane region" description="Helical" evidence="6">
    <location>
        <begin position="267"/>
        <end position="287"/>
    </location>
</feature>
<evidence type="ECO:0000313" key="8">
    <source>
        <dbReference type="EMBL" id="MXP23747.1"/>
    </source>
</evidence>
<evidence type="ECO:0000313" key="9">
    <source>
        <dbReference type="Proteomes" id="UP000475545"/>
    </source>
</evidence>
<protein>
    <submittedName>
        <fullName evidence="8">MFS transporter</fullName>
    </submittedName>
</protein>
<feature type="transmembrane region" description="Helical" evidence="6">
    <location>
        <begin position="293"/>
        <end position="314"/>
    </location>
</feature>
<keyword evidence="2 6" id="KW-0812">Transmembrane</keyword>
<dbReference type="Proteomes" id="UP000475545">
    <property type="component" value="Unassembled WGS sequence"/>
</dbReference>
<feature type="transmembrane region" description="Helical" evidence="6">
    <location>
        <begin position="110"/>
        <end position="128"/>
    </location>
</feature>
<dbReference type="Pfam" id="PF07690">
    <property type="entry name" value="MFS_1"/>
    <property type="match status" value="1"/>
</dbReference>
<accession>A0A6L7GWA9</accession>
<feature type="transmembrane region" description="Helical" evidence="6">
    <location>
        <begin position="206"/>
        <end position="227"/>
    </location>
</feature>
<dbReference type="SUPFAM" id="SSF103473">
    <property type="entry name" value="MFS general substrate transporter"/>
    <property type="match status" value="1"/>
</dbReference>
<feature type="transmembrane region" description="Helical" evidence="6">
    <location>
        <begin position="174"/>
        <end position="194"/>
    </location>
</feature>
<reference evidence="8 9" key="1">
    <citation type="submission" date="2019-11" db="EMBL/GenBank/DDBJ databases">
        <title>Gordonia sp. nov., a novel actinobacterium isolated from mangrove soil in Hainan.</title>
        <authorList>
            <person name="Huang X."/>
            <person name="Xie Y."/>
            <person name="Chu X."/>
            <person name="Xiao K."/>
        </authorList>
    </citation>
    <scope>NUCLEOTIDE SEQUENCE [LARGE SCALE GENOMIC DNA]</scope>
    <source>
        <strain evidence="8 9">HNM0687</strain>
    </source>
</reference>
<evidence type="ECO:0000256" key="4">
    <source>
        <dbReference type="ARBA" id="ARBA00023136"/>
    </source>
</evidence>
<evidence type="ECO:0000256" key="5">
    <source>
        <dbReference type="SAM" id="MobiDB-lite"/>
    </source>
</evidence>
<feature type="transmembrane region" description="Helical" evidence="6">
    <location>
        <begin position="326"/>
        <end position="347"/>
    </location>
</feature>
<evidence type="ECO:0000256" key="3">
    <source>
        <dbReference type="ARBA" id="ARBA00022989"/>
    </source>
</evidence>
<dbReference type="AlphaFoldDB" id="A0A6L7GWA9"/>
<comment type="subcellular location">
    <subcellularLocation>
        <location evidence="1">Cell membrane</location>
        <topology evidence="1">Multi-pass membrane protein</topology>
    </subcellularLocation>
</comment>
<gene>
    <name evidence="8" type="ORF">GIY30_20625</name>
</gene>
<dbReference type="PANTHER" id="PTHR23534:SF1">
    <property type="entry name" value="MAJOR FACILITATOR SUPERFAMILY PROTEIN"/>
    <property type="match status" value="1"/>
</dbReference>
<keyword evidence="3 6" id="KW-1133">Transmembrane helix</keyword>
<dbReference type="InterPro" id="IPR011701">
    <property type="entry name" value="MFS"/>
</dbReference>
<sequence length="440" mass="43779">MPLVSHAPTVHAGLVTERATPEPTSISPPPAIPPRATLTRIQHRTIALLCVAQVLGGLAMGASLALGAILAERLSGSESLAGLATTVLTLGAAAAGLPLAALAQRSGRRPALATGFVIAAMGAAVVAAAVDIGWFPLLLVGMAGVGSGTAVSLQSRFAATDLAEPRTRGRDLSLVVWTTMVGAVAGPALLPVGADVAGVLHIDELAGPFVIGAAGAGAAAVVLWAGLRPDPLIVSTAAASSTSTGTVKPTLAQGWQTIRSIAEARNAVVSVVSAHAVMVAVMALTPVHMTHGGASITLVGLSISAHVAGMYALAPVMGVLTDRFGRVPTVVFGQGLLLAACVTGFTLRHSQTGLVVALVLLGLGWSATTVAGSTLLTESVPVPRRPRVQGISDTLMSLAGAVAGALAGVVVGLFGYPALVLGAGVISVLAAIYVLTDRPR</sequence>
<evidence type="ECO:0000256" key="1">
    <source>
        <dbReference type="ARBA" id="ARBA00004651"/>
    </source>
</evidence>
<evidence type="ECO:0000256" key="6">
    <source>
        <dbReference type="SAM" id="Phobius"/>
    </source>
</evidence>
<name>A0A6L7GWA9_9ACTN</name>
<organism evidence="8 9">
    <name type="scientific">Gordonia mangrovi</name>
    <dbReference type="NCBI Taxonomy" id="2665643"/>
    <lineage>
        <taxon>Bacteria</taxon>
        <taxon>Bacillati</taxon>
        <taxon>Actinomycetota</taxon>
        <taxon>Actinomycetes</taxon>
        <taxon>Mycobacteriales</taxon>
        <taxon>Gordoniaceae</taxon>
        <taxon>Gordonia</taxon>
    </lineage>
</organism>
<keyword evidence="9" id="KW-1185">Reference proteome</keyword>
<dbReference type="Gene3D" id="1.20.1250.20">
    <property type="entry name" value="MFS general substrate transporter like domains"/>
    <property type="match status" value="1"/>
</dbReference>